<dbReference type="GO" id="GO:0044877">
    <property type="term" value="F:protein-containing complex binding"/>
    <property type="evidence" value="ECO:0007669"/>
    <property type="project" value="TreeGrafter"/>
</dbReference>
<protein>
    <recommendedName>
        <fullName evidence="1">NAD(P)-binding domain-containing protein</fullName>
    </recommendedName>
</protein>
<proteinExistence type="predicted"/>
<evidence type="ECO:0000313" key="3">
    <source>
        <dbReference type="EMBL" id="WYJ94100.1"/>
    </source>
</evidence>
<dbReference type="EMBL" id="NIBQ01000002">
    <property type="protein sequence ID" value="OUZ32766.1"/>
    <property type="molecule type" value="Genomic_DNA"/>
</dbReference>
<keyword evidence="4" id="KW-1185">Reference proteome</keyword>
<evidence type="ECO:0000313" key="4">
    <source>
        <dbReference type="Proteomes" id="UP000196151"/>
    </source>
</evidence>
<name>A0A200J687_9ENTE</name>
<reference evidence="3" key="3">
    <citation type="submission" date="2024-03" db="EMBL/GenBank/DDBJ databases">
        <title>The Genome Sequence of Enterococcus sp. DIV0238c.</title>
        <authorList>
            <consortium name="The Broad Institute Genomics Platform"/>
            <consortium name="The Broad Institute Microbial Omics Core"/>
            <consortium name="The Broad Institute Genomic Center for Infectious Diseases"/>
            <person name="Earl A."/>
            <person name="Manson A."/>
            <person name="Gilmore M."/>
            <person name="Schwartman J."/>
            <person name="Shea T."/>
            <person name="Abouelleil A."/>
            <person name="Cao P."/>
            <person name="Chapman S."/>
            <person name="Cusick C."/>
            <person name="Young S."/>
            <person name="Neafsey D."/>
            <person name="Nusbaum C."/>
            <person name="Birren B."/>
        </authorList>
    </citation>
    <scope>NUCLEOTIDE SEQUENCE</scope>
    <source>
        <strain evidence="3">9D6_DIV0238</strain>
    </source>
</reference>
<accession>A0A200J687</accession>
<dbReference type="Gene3D" id="3.40.50.720">
    <property type="entry name" value="NAD(P)-binding Rossmann-like Domain"/>
    <property type="match status" value="1"/>
</dbReference>
<dbReference type="Proteomes" id="UP000196151">
    <property type="component" value="Chromosome"/>
</dbReference>
<dbReference type="EMBL" id="CP147246">
    <property type="protein sequence ID" value="WYJ94100.1"/>
    <property type="molecule type" value="Genomic_DNA"/>
</dbReference>
<dbReference type="RefSeq" id="WP_087641522.1">
    <property type="nucleotide sequence ID" value="NZ_CP147246.1"/>
</dbReference>
<dbReference type="InterPro" id="IPR016040">
    <property type="entry name" value="NAD(P)-bd_dom"/>
</dbReference>
<reference evidence="2" key="1">
    <citation type="submission" date="2017-05" db="EMBL/GenBank/DDBJ databases">
        <title>The Genome Sequence of Enterococcus sp. 9D6_DIV0238.</title>
        <authorList>
            <consortium name="The Broad Institute Genomics Platform"/>
            <consortium name="The Broad Institute Genomic Center for Infectious Diseases"/>
            <person name="Earl A."/>
            <person name="Manson A."/>
            <person name="Schwartman J."/>
            <person name="Gilmore M."/>
            <person name="Abouelleil A."/>
            <person name="Cao P."/>
            <person name="Chapman S."/>
            <person name="Cusick C."/>
            <person name="Shea T."/>
            <person name="Young S."/>
            <person name="Neafsey D."/>
            <person name="Nusbaum C."/>
            <person name="Birren B."/>
        </authorList>
    </citation>
    <scope>NUCLEOTIDE SEQUENCE [LARGE SCALE GENOMIC DNA]</scope>
    <source>
        <strain evidence="2">9D6_DIV0238</strain>
    </source>
</reference>
<sequence length="210" mass="24152">MNIVIFGGSGFIGTALCKKLIQHKHTVTSISRHGRPDTLTEEWTNYVHWIHSDILNDTAWQSALIHADWVIDAIGILTEKPNKGITYERFIVEPVQRMSTFLTAQLQPAKFLFLSANAAPFPLKKYMSAKRKAEQVIHEQHFPYTIVYPSLIMDKQRPTSVIGGKAILCFKKLPIFKHFVRDYDPITREQLAMEITNIVEGRQSFLTERR</sequence>
<organism evidence="2">
    <name type="scientific">Candidatus Enterococcus dunnyi</name>
    <dbReference type="NCBI Taxonomy" id="1834192"/>
    <lineage>
        <taxon>Bacteria</taxon>
        <taxon>Bacillati</taxon>
        <taxon>Bacillota</taxon>
        <taxon>Bacilli</taxon>
        <taxon>Lactobacillales</taxon>
        <taxon>Enterococcaceae</taxon>
        <taxon>Enterococcus</taxon>
    </lineage>
</organism>
<evidence type="ECO:0000259" key="1">
    <source>
        <dbReference type="Pfam" id="PF13460"/>
    </source>
</evidence>
<dbReference type="SUPFAM" id="SSF51735">
    <property type="entry name" value="NAD(P)-binding Rossmann-fold domains"/>
    <property type="match status" value="1"/>
</dbReference>
<feature type="domain" description="NAD(P)-binding" evidence="1">
    <location>
        <begin position="7"/>
        <end position="160"/>
    </location>
</feature>
<reference evidence="3" key="2">
    <citation type="submission" date="2017-05" db="EMBL/GenBank/DDBJ databases">
        <authorList>
            <consortium name="The Broad Institute Genomics Platform"/>
            <consortium name="The Broad Institute Genomic Center for Infectious Diseases"/>
            <person name="Earl A."/>
            <person name="Manson A."/>
            <person name="Schwartman J."/>
            <person name="Gilmore M."/>
            <person name="Abouelleil A."/>
            <person name="Cao P."/>
            <person name="Chapman S."/>
            <person name="Cusick C."/>
            <person name="Shea T."/>
            <person name="Young S."/>
            <person name="Neafsey D."/>
            <person name="Nusbaum C."/>
            <person name="Birren B."/>
        </authorList>
    </citation>
    <scope>NUCLEOTIDE SEQUENCE</scope>
    <source>
        <strain evidence="3">9D6_DIV0238</strain>
    </source>
</reference>
<dbReference type="PANTHER" id="PTHR12126:SF16">
    <property type="entry name" value="MIOREX COMPLEX COMPONENT 2"/>
    <property type="match status" value="1"/>
</dbReference>
<dbReference type="AlphaFoldDB" id="A0A200J687"/>
<dbReference type="Pfam" id="PF13460">
    <property type="entry name" value="NAD_binding_10"/>
    <property type="match status" value="1"/>
</dbReference>
<evidence type="ECO:0000313" key="2">
    <source>
        <dbReference type="EMBL" id="OUZ32766.1"/>
    </source>
</evidence>
<dbReference type="InterPro" id="IPR051207">
    <property type="entry name" value="ComplexI_NDUFA9_subunit"/>
</dbReference>
<dbReference type="InterPro" id="IPR036291">
    <property type="entry name" value="NAD(P)-bd_dom_sf"/>
</dbReference>
<dbReference type="PANTHER" id="PTHR12126">
    <property type="entry name" value="NADH-UBIQUINONE OXIDOREDUCTASE 39 KDA SUBUNIT-RELATED"/>
    <property type="match status" value="1"/>
</dbReference>
<gene>
    <name evidence="2" type="ORF">A5889_001475</name>
    <name evidence="3" type="ORF">A5889_001602</name>
</gene>
<dbReference type="OrthoDB" id="2216847at2"/>